<accession>T1FBM1</accession>
<gene>
    <name evidence="2" type="primary">20206220</name>
    <name evidence="1" type="ORF">HELRODRAFT_177394</name>
</gene>
<evidence type="ECO:0000313" key="3">
    <source>
        <dbReference type="Proteomes" id="UP000015101"/>
    </source>
</evidence>
<dbReference type="EnsemblMetazoa" id="HelroT177394">
    <property type="protein sequence ID" value="HelroP177394"/>
    <property type="gene ID" value="HelroG177394"/>
</dbReference>
<dbReference type="AlphaFoldDB" id="T1FBM1"/>
<organism evidence="2 3">
    <name type="scientific">Helobdella robusta</name>
    <name type="common">Californian leech</name>
    <dbReference type="NCBI Taxonomy" id="6412"/>
    <lineage>
        <taxon>Eukaryota</taxon>
        <taxon>Metazoa</taxon>
        <taxon>Spiralia</taxon>
        <taxon>Lophotrochozoa</taxon>
        <taxon>Annelida</taxon>
        <taxon>Clitellata</taxon>
        <taxon>Hirudinea</taxon>
        <taxon>Rhynchobdellida</taxon>
        <taxon>Glossiphoniidae</taxon>
        <taxon>Helobdella</taxon>
    </lineage>
</organism>
<dbReference type="OrthoDB" id="6819250at2759"/>
<reference evidence="3" key="1">
    <citation type="submission" date="2012-12" db="EMBL/GenBank/DDBJ databases">
        <authorList>
            <person name="Hellsten U."/>
            <person name="Grimwood J."/>
            <person name="Chapman J.A."/>
            <person name="Shapiro H."/>
            <person name="Aerts A."/>
            <person name="Otillar R.P."/>
            <person name="Terry A.Y."/>
            <person name="Boore J.L."/>
            <person name="Simakov O."/>
            <person name="Marletaz F."/>
            <person name="Cho S.-J."/>
            <person name="Edsinger-Gonzales E."/>
            <person name="Havlak P."/>
            <person name="Kuo D.-H."/>
            <person name="Larsson T."/>
            <person name="Lv J."/>
            <person name="Arendt D."/>
            <person name="Savage R."/>
            <person name="Osoegawa K."/>
            <person name="de Jong P."/>
            <person name="Lindberg D.R."/>
            <person name="Seaver E.C."/>
            <person name="Weisblat D.A."/>
            <person name="Putnam N.H."/>
            <person name="Grigoriev I.V."/>
            <person name="Rokhsar D.S."/>
        </authorList>
    </citation>
    <scope>NUCLEOTIDE SEQUENCE</scope>
</reference>
<reference evidence="2" key="3">
    <citation type="submission" date="2015-06" db="UniProtKB">
        <authorList>
            <consortium name="EnsemblMetazoa"/>
        </authorList>
    </citation>
    <scope>IDENTIFICATION</scope>
</reference>
<dbReference type="KEGG" id="hro:HELRODRAFT_177394"/>
<dbReference type="RefSeq" id="XP_009023838.1">
    <property type="nucleotide sequence ID" value="XM_009025590.1"/>
</dbReference>
<sequence>MFDEHGDITTWNERATEFEKRSVQEYGGTCKPCEGHDLGGVMLYIKTNLNAKLKKNINDCFKKELVAGLSGLMETNCKSKLIHFIWEILIIILTGKDSRIIEHLSKNNIIGKSQHGFINKRSCLTNLLDSHY</sequence>
<dbReference type="CTD" id="20206220"/>
<dbReference type="EMBL" id="KB097222">
    <property type="protein sequence ID" value="ESN98151.1"/>
    <property type="molecule type" value="Genomic_DNA"/>
</dbReference>
<dbReference type="InParanoid" id="T1FBM1"/>
<name>T1FBM1_HELRO</name>
<evidence type="ECO:0008006" key="4">
    <source>
        <dbReference type="Google" id="ProtNLM"/>
    </source>
</evidence>
<evidence type="ECO:0000313" key="2">
    <source>
        <dbReference type="EnsemblMetazoa" id="HelroP177394"/>
    </source>
</evidence>
<evidence type="ECO:0000313" key="1">
    <source>
        <dbReference type="EMBL" id="ESN98151.1"/>
    </source>
</evidence>
<dbReference type="GeneID" id="20206220"/>
<reference evidence="1 3" key="2">
    <citation type="journal article" date="2013" name="Nature">
        <title>Insights into bilaterian evolution from three spiralian genomes.</title>
        <authorList>
            <person name="Simakov O."/>
            <person name="Marletaz F."/>
            <person name="Cho S.J."/>
            <person name="Edsinger-Gonzales E."/>
            <person name="Havlak P."/>
            <person name="Hellsten U."/>
            <person name="Kuo D.H."/>
            <person name="Larsson T."/>
            <person name="Lv J."/>
            <person name="Arendt D."/>
            <person name="Savage R."/>
            <person name="Osoegawa K."/>
            <person name="de Jong P."/>
            <person name="Grimwood J."/>
            <person name="Chapman J.A."/>
            <person name="Shapiro H."/>
            <person name="Aerts A."/>
            <person name="Otillar R.P."/>
            <person name="Terry A.Y."/>
            <person name="Boore J.L."/>
            <person name="Grigoriev I.V."/>
            <person name="Lindberg D.R."/>
            <person name="Seaver E.C."/>
            <person name="Weisblat D.A."/>
            <person name="Putnam N.H."/>
            <person name="Rokhsar D.S."/>
        </authorList>
    </citation>
    <scope>NUCLEOTIDE SEQUENCE</scope>
</reference>
<dbReference type="Proteomes" id="UP000015101">
    <property type="component" value="Unassembled WGS sequence"/>
</dbReference>
<keyword evidence="3" id="KW-1185">Reference proteome</keyword>
<proteinExistence type="predicted"/>
<dbReference type="EMBL" id="AMQM01006039">
    <property type="status" value="NOT_ANNOTATED_CDS"/>
    <property type="molecule type" value="Genomic_DNA"/>
</dbReference>
<dbReference type="HOGENOM" id="CLU_1919326_0_0_1"/>
<protein>
    <recommendedName>
        <fullName evidence="4">Reverse transcriptase domain-containing protein</fullName>
    </recommendedName>
</protein>